<evidence type="ECO:0000256" key="9">
    <source>
        <dbReference type="SAM" id="Phobius"/>
    </source>
</evidence>
<dbReference type="GO" id="GO:0005886">
    <property type="term" value="C:plasma membrane"/>
    <property type="evidence" value="ECO:0007669"/>
    <property type="project" value="TreeGrafter"/>
</dbReference>
<feature type="repeat" description="ANK" evidence="7">
    <location>
        <begin position="382"/>
        <end position="414"/>
    </location>
</feature>
<dbReference type="OrthoDB" id="1669894at2759"/>
<feature type="region of interest" description="Disordered" evidence="8">
    <location>
        <begin position="74"/>
        <end position="109"/>
    </location>
</feature>
<dbReference type="SUPFAM" id="SSF48403">
    <property type="entry name" value="Ankyrin repeat"/>
    <property type="match status" value="1"/>
</dbReference>
<dbReference type="Proteomes" id="UP000325577">
    <property type="component" value="Linkage Group LG4"/>
</dbReference>
<dbReference type="PROSITE" id="PS50088">
    <property type="entry name" value="ANK_REPEAT"/>
    <property type="match status" value="2"/>
</dbReference>
<evidence type="ECO:0000313" key="11">
    <source>
        <dbReference type="EMBL" id="KAA8524426.1"/>
    </source>
</evidence>
<evidence type="ECO:0000256" key="8">
    <source>
        <dbReference type="SAM" id="MobiDB-lite"/>
    </source>
</evidence>
<keyword evidence="2 9" id="KW-0812">Transmembrane</keyword>
<evidence type="ECO:0000313" key="12">
    <source>
        <dbReference type="Proteomes" id="UP000325577"/>
    </source>
</evidence>
<feature type="domain" description="PGG" evidence="10">
    <location>
        <begin position="586"/>
        <end position="694"/>
    </location>
</feature>
<dbReference type="Gene3D" id="1.25.40.20">
    <property type="entry name" value="Ankyrin repeat-containing domain"/>
    <property type="match status" value="2"/>
</dbReference>
<dbReference type="SMART" id="SM00248">
    <property type="entry name" value="ANK"/>
    <property type="match status" value="8"/>
</dbReference>
<name>A0A5J5A2X5_9ASTE</name>
<feature type="repeat" description="ANK" evidence="7">
    <location>
        <begin position="452"/>
        <end position="474"/>
    </location>
</feature>
<feature type="transmembrane region" description="Helical" evidence="9">
    <location>
        <begin position="672"/>
        <end position="695"/>
    </location>
</feature>
<feature type="transmembrane region" description="Helical" evidence="9">
    <location>
        <begin position="636"/>
        <end position="660"/>
    </location>
</feature>
<gene>
    <name evidence="11" type="ORF">F0562_010850</name>
</gene>
<evidence type="ECO:0000256" key="1">
    <source>
        <dbReference type="ARBA" id="ARBA00004141"/>
    </source>
</evidence>
<dbReference type="InterPro" id="IPR002110">
    <property type="entry name" value="Ankyrin_rpt"/>
</dbReference>
<dbReference type="Pfam" id="PF13962">
    <property type="entry name" value="PGG"/>
    <property type="match status" value="1"/>
</dbReference>
<reference evidence="11 12" key="1">
    <citation type="submission" date="2019-09" db="EMBL/GenBank/DDBJ databases">
        <title>A chromosome-level genome assembly of the Chinese tupelo Nyssa sinensis.</title>
        <authorList>
            <person name="Yang X."/>
            <person name="Kang M."/>
            <person name="Yang Y."/>
            <person name="Xiong H."/>
            <person name="Wang M."/>
            <person name="Zhang Z."/>
            <person name="Wang Z."/>
            <person name="Wu H."/>
            <person name="Ma T."/>
            <person name="Liu J."/>
            <person name="Xi Z."/>
        </authorList>
    </citation>
    <scope>NUCLEOTIDE SEQUENCE [LARGE SCALE GENOMIC DNA]</scope>
    <source>
        <strain evidence="11">J267</strain>
        <tissue evidence="11">Leaf</tissue>
    </source>
</reference>
<keyword evidence="5 7" id="KW-0040">ANK repeat</keyword>
<feature type="transmembrane region" description="Helical" evidence="9">
    <location>
        <begin position="594"/>
        <end position="616"/>
    </location>
</feature>
<dbReference type="PROSITE" id="PS50297">
    <property type="entry name" value="ANK_REP_REGION"/>
    <property type="match status" value="1"/>
</dbReference>
<proteinExistence type="predicted"/>
<keyword evidence="4 9" id="KW-1133">Transmembrane helix</keyword>
<feature type="transmembrane region" description="Helical" evidence="9">
    <location>
        <begin position="701"/>
        <end position="722"/>
    </location>
</feature>
<feature type="transmembrane region" description="Helical" evidence="9">
    <location>
        <begin position="734"/>
        <end position="750"/>
    </location>
</feature>
<dbReference type="Pfam" id="PF12796">
    <property type="entry name" value="Ank_2"/>
    <property type="match status" value="2"/>
</dbReference>
<dbReference type="InterPro" id="IPR036770">
    <property type="entry name" value="Ankyrin_rpt-contain_sf"/>
</dbReference>
<sequence>MIVMDGSDPINPPQKIKRFEADEYNIYISDGVEQEQFETDVASSSTAGHKITSQKGSYYEADEAYCFNISEGMEQEQSEADAGPGDVKNNQMEVRGSKRSGDNGEDSDSVSLLMKPRVYRAITMGDKDSFISEDAKHSVVDQVGFRGNTILHVAVILGQCDLVEVMVNLYPQLMKRKNGGGDLAIHLAASLGHKFMVECMVRQAKQHVGQASGSGQIDRVIEENEEIKKTASQNAEVDILMERDSSENTALHLAMKNQHYELAWFLVEEKPQVSINLNKERKSPLYLAAKAGHLRLVKLMTENRRAEMTELMPGKSLVHAAIKGMNIGKTICTFTRVLEVLDAVMSYQSTYFTTLGEGCSSSFRLSNDEGSSSSCPNLFDQKGRTPLSLAASIGYLDGVRYFLSKNLDMTFFSDSGRNGFFPIHWASIRGRVKIIDEFFKGCPSSWKLLNEAGQNILHVAAERGKANVVRYILQMPECRSLINERDTHGNTPLHLAASWEAQPRVVSILAWDDRVKLGVLNDRGLTALDVVWNSIYRKPSFKQRLTWLVLRYVGAPQSGRKQIFNKEEGENRKLHLRDQPELLLDNYKDRVNTLLLVATLVVTITFAAGFTMPGGYNNSDPNQGMASLVHESSFNVFLISNTIALYSSILVANSLIWAQLCDVSLVVASLKFAVPLLGISLAMVSISFMTGVHLVVSNLNWLANVVLIMGSISIIVLLLLFVPLYYPSTVKYRVWQYIFSYLLYPFILVIDRETNDDTNE</sequence>
<dbReference type="InterPro" id="IPR026961">
    <property type="entry name" value="PGG_dom"/>
</dbReference>
<evidence type="ECO:0000256" key="6">
    <source>
        <dbReference type="ARBA" id="ARBA00023136"/>
    </source>
</evidence>
<keyword evidence="12" id="KW-1185">Reference proteome</keyword>
<evidence type="ECO:0000256" key="3">
    <source>
        <dbReference type="ARBA" id="ARBA00022737"/>
    </source>
</evidence>
<keyword evidence="3" id="KW-0677">Repeat</keyword>
<dbReference type="AlphaFoldDB" id="A0A5J5A2X5"/>
<evidence type="ECO:0000259" key="10">
    <source>
        <dbReference type="Pfam" id="PF13962"/>
    </source>
</evidence>
<comment type="subcellular location">
    <subcellularLocation>
        <location evidence="1">Membrane</location>
        <topology evidence="1">Multi-pass membrane protein</topology>
    </subcellularLocation>
</comment>
<evidence type="ECO:0000256" key="5">
    <source>
        <dbReference type="ARBA" id="ARBA00023043"/>
    </source>
</evidence>
<keyword evidence="6 9" id="KW-0472">Membrane</keyword>
<evidence type="ECO:0000256" key="4">
    <source>
        <dbReference type="ARBA" id="ARBA00022989"/>
    </source>
</evidence>
<dbReference type="PANTHER" id="PTHR24186:SF46">
    <property type="entry name" value="PROTEIN ACCELERATED CELL DEATH 6-LIKE"/>
    <property type="match status" value="1"/>
</dbReference>
<organism evidence="11 12">
    <name type="scientific">Nyssa sinensis</name>
    <dbReference type="NCBI Taxonomy" id="561372"/>
    <lineage>
        <taxon>Eukaryota</taxon>
        <taxon>Viridiplantae</taxon>
        <taxon>Streptophyta</taxon>
        <taxon>Embryophyta</taxon>
        <taxon>Tracheophyta</taxon>
        <taxon>Spermatophyta</taxon>
        <taxon>Magnoliopsida</taxon>
        <taxon>eudicotyledons</taxon>
        <taxon>Gunneridae</taxon>
        <taxon>Pentapetalae</taxon>
        <taxon>asterids</taxon>
        <taxon>Cornales</taxon>
        <taxon>Nyssaceae</taxon>
        <taxon>Nyssa</taxon>
    </lineage>
</organism>
<accession>A0A5J5A2X5</accession>
<evidence type="ECO:0000256" key="2">
    <source>
        <dbReference type="ARBA" id="ARBA00022692"/>
    </source>
</evidence>
<evidence type="ECO:0000256" key="7">
    <source>
        <dbReference type="PROSITE-ProRule" id="PRU00023"/>
    </source>
</evidence>
<dbReference type="EMBL" id="CM018047">
    <property type="protein sequence ID" value="KAA8524426.1"/>
    <property type="molecule type" value="Genomic_DNA"/>
</dbReference>
<dbReference type="PANTHER" id="PTHR24186">
    <property type="entry name" value="PROTEIN PHOSPHATASE 1 REGULATORY SUBUNIT"/>
    <property type="match status" value="1"/>
</dbReference>
<protein>
    <recommendedName>
        <fullName evidence="10">PGG domain-containing protein</fullName>
    </recommendedName>
</protein>